<accession>K1SGQ2</accession>
<name>K1SGQ2_9ZZZZ</name>
<dbReference type="SUPFAM" id="SSF90123">
    <property type="entry name" value="ABC transporter transmembrane region"/>
    <property type="match status" value="1"/>
</dbReference>
<dbReference type="InterPro" id="IPR011527">
    <property type="entry name" value="ABC1_TM_dom"/>
</dbReference>
<dbReference type="AlphaFoldDB" id="K1SGQ2"/>
<keyword evidence="3 4" id="KW-0472">Membrane</keyword>
<gene>
    <name evidence="6" type="ORF">LEA_14664</name>
</gene>
<dbReference type="PROSITE" id="PS50929">
    <property type="entry name" value="ABC_TM1F"/>
    <property type="match status" value="1"/>
</dbReference>
<proteinExistence type="predicted"/>
<organism evidence="6">
    <name type="scientific">human gut metagenome</name>
    <dbReference type="NCBI Taxonomy" id="408170"/>
    <lineage>
        <taxon>unclassified sequences</taxon>
        <taxon>metagenomes</taxon>
        <taxon>organismal metagenomes</taxon>
    </lineage>
</organism>
<dbReference type="GO" id="GO:0140359">
    <property type="term" value="F:ABC-type transporter activity"/>
    <property type="evidence" value="ECO:0007669"/>
    <property type="project" value="InterPro"/>
</dbReference>
<comment type="caution">
    <text evidence="6">The sequence shown here is derived from an EMBL/GenBank/DDBJ whole genome shotgun (WGS) entry which is preliminary data.</text>
</comment>
<evidence type="ECO:0000256" key="3">
    <source>
        <dbReference type="ARBA" id="ARBA00023136"/>
    </source>
</evidence>
<feature type="non-terminal residue" evidence="6">
    <location>
        <position position="89"/>
    </location>
</feature>
<evidence type="ECO:0000313" key="6">
    <source>
        <dbReference type="EMBL" id="EKC56783.1"/>
    </source>
</evidence>
<feature type="transmembrane region" description="Helical" evidence="4">
    <location>
        <begin position="68"/>
        <end position="88"/>
    </location>
</feature>
<keyword evidence="1 4" id="KW-0812">Transmembrane</keyword>
<reference evidence="6" key="1">
    <citation type="journal article" date="2013" name="Environ. Microbiol.">
        <title>Microbiota from the distal guts of lean and obese adolescents exhibit partial functional redundancy besides clear differences in community structure.</title>
        <authorList>
            <person name="Ferrer M."/>
            <person name="Ruiz A."/>
            <person name="Lanza F."/>
            <person name="Haange S.B."/>
            <person name="Oberbach A."/>
            <person name="Till H."/>
            <person name="Bargiela R."/>
            <person name="Campoy C."/>
            <person name="Segura M.T."/>
            <person name="Richter M."/>
            <person name="von Bergen M."/>
            <person name="Seifert J."/>
            <person name="Suarez A."/>
        </authorList>
    </citation>
    <scope>NUCLEOTIDE SEQUENCE</scope>
</reference>
<dbReference type="GO" id="GO:0005524">
    <property type="term" value="F:ATP binding"/>
    <property type="evidence" value="ECO:0007669"/>
    <property type="project" value="InterPro"/>
</dbReference>
<feature type="domain" description="ABC transmembrane type-1" evidence="5">
    <location>
        <begin position="36"/>
        <end position="89"/>
    </location>
</feature>
<evidence type="ECO:0000259" key="5">
    <source>
        <dbReference type="PROSITE" id="PS50929"/>
    </source>
</evidence>
<protein>
    <submittedName>
        <fullName evidence="6">ABC-type multidrug transport system, ATPase and permease component</fullName>
    </submittedName>
</protein>
<dbReference type="InterPro" id="IPR036640">
    <property type="entry name" value="ABC1_TM_sf"/>
</dbReference>
<feature type="transmembrane region" description="Helical" evidence="4">
    <location>
        <begin position="35"/>
        <end position="56"/>
    </location>
</feature>
<keyword evidence="2 4" id="KW-1133">Transmembrane helix</keyword>
<dbReference type="Gene3D" id="1.20.1560.10">
    <property type="entry name" value="ABC transporter type 1, transmembrane domain"/>
    <property type="match status" value="1"/>
</dbReference>
<evidence type="ECO:0000256" key="4">
    <source>
        <dbReference type="SAM" id="Phobius"/>
    </source>
</evidence>
<evidence type="ECO:0000256" key="1">
    <source>
        <dbReference type="ARBA" id="ARBA00022692"/>
    </source>
</evidence>
<dbReference type="GO" id="GO:0016020">
    <property type="term" value="C:membrane"/>
    <property type="evidence" value="ECO:0007669"/>
    <property type="project" value="InterPro"/>
</dbReference>
<evidence type="ECO:0000256" key="2">
    <source>
        <dbReference type="ARBA" id="ARBA00022989"/>
    </source>
</evidence>
<dbReference type="EMBL" id="AJWY01009991">
    <property type="protein sequence ID" value="EKC56783.1"/>
    <property type="molecule type" value="Genomic_DNA"/>
</dbReference>
<sequence length="89" mass="10041">MARNKFDVDERLETPFDFKHFKRAMVYVKRYKWKMILALSLSAISAIVALIGPLLTKEAVDVAIPDGNIPYIVFLSIGFLLSIIVSVVL</sequence>